<gene>
    <name evidence="7" type="ORF">DDV96_06920</name>
</gene>
<dbReference type="SUPFAM" id="SSF52058">
    <property type="entry name" value="L domain-like"/>
    <property type="match status" value="1"/>
</dbReference>
<evidence type="ECO:0000313" key="7">
    <source>
        <dbReference type="EMBL" id="PVW15134.1"/>
    </source>
</evidence>
<evidence type="ECO:0008006" key="9">
    <source>
        <dbReference type="Google" id="ProtNLM"/>
    </source>
</evidence>
<dbReference type="GO" id="GO:0030313">
    <property type="term" value="C:cell envelope"/>
    <property type="evidence" value="ECO:0007669"/>
    <property type="project" value="UniProtKB-SubCell"/>
</dbReference>
<evidence type="ECO:0000256" key="5">
    <source>
        <dbReference type="ARBA" id="ARBA00023180"/>
    </source>
</evidence>
<evidence type="ECO:0000256" key="2">
    <source>
        <dbReference type="ARBA" id="ARBA00022512"/>
    </source>
</evidence>
<dbReference type="PROSITE" id="PS51257">
    <property type="entry name" value="PROKAR_LIPOPROTEIN"/>
    <property type="match status" value="1"/>
</dbReference>
<dbReference type="RefSeq" id="WP_116694027.1">
    <property type="nucleotide sequence ID" value="NZ_QEHR01000004.1"/>
</dbReference>
<keyword evidence="5" id="KW-0325">Glycoprotein</keyword>
<keyword evidence="2" id="KW-0134">Cell wall</keyword>
<dbReference type="InterPro" id="IPR051648">
    <property type="entry name" value="CWI-Assembly_Regulator"/>
</dbReference>
<comment type="subcellular location">
    <subcellularLocation>
        <location evidence="1">Secreted</location>
        <location evidence="1">Cell wall</location>
    </subcellularLocation>
</comment>
<keyword evidence="4 6" id="KW-0732">Signal</keyword>
<protein>
    <recommendedName>
        <fullName evidence="9">Receptor L domain-containing protein</fullName>
    </recommendedName>
</protein>
<accession>A0A2U0I239</accession>
<dbReference type="Pfam" id="PF13306">
    <property type="entry name" value="LRR_5"/>
    <property type="match status" value="3"/>
</dbReference>
<dbReference type="InterPro" id="IPR036941">
    <property type="entry name" value="Rcpt_L-dom_sf"/>
</dbReference>
<dbReference type="Gene3D" id="3.80.20.20">
    <property type="entry name" value="Receptor L-domain"/>
    <property type="match status" value="1"/>
</dbReference>
<keyword evidence="3" id="KW-0964">Secreted</keyword>
<keyword evidence="8" id="KW-1185">Reference proteome</keyword>
<dbReference type="OrthoDB" id="9765957at2"/>
<dbReference type="PANTHER" id="PTHR31018">
    <property type="entry name" value="SPORULATION-SPECIFIC PROTEIN-RELATED"/>
    <property type="match status" value="1"/>
</dbReference>
<dbReference type="Proteomes" id="UP000245962">
    <property type="component" value="Unassembled WGS sequence"/>
</dbReference>
<comment type="caution">
    <text evidence="7">The sequence shown here is derived from an EMBL/GenBank/DDBJ whole genome shotgun (WGS) entry which is preliminary data.</text>
</comment>
<evidence type="ECO:0000256" key="1">
    <source>
        <dbReference type="ARBA" id="ARBA00004191"/>
    </source>
</evidence>
<evidence type="ECO:0000256" key="6">
    <source>
        <dbReference type="SAM" id="SignalP"/>
    </source>
</evidence>
<dbReference type="EMBL" id="QEHR01000004">
    <property type="protein sequence ID" value="PVW15134.1"/>
    <property type="molecule type" value="Genomic_DNA"/>
</dbReference>
<sequence>MKKTLLFSLLLLLVIACNKDDDPTNATNNYVGDVTLRTQKEVEDFGKMGYTSVEGTICIGCIDQNDIDDLSSLSTLKKVNTLNIQNNTVLTSLDGLGNLTDIDNLLISKNPILENLNSFSGVTAINTIELDDNESLRNIEGLYNLTAIREHVKFINTRVVNLNFENVTVLGGFESTDSRFETITIGATKVGSFTLNNCYSLTQLNIANIEEIDHLYLIENNKLSNLNLENLKKINGTFSFVRNVALRSLKADNLTSLKTLHIENTQLTSINFENIQTPSEPISITIIDNRLDLDVNLKSITKAGKIIVEKLSSINLDGLTTVEDKFSFSSTAIASIALKNLTQLNGNITIFGNRSLREIEVNNLTIAGNLEIKDNPLLEKIEANSLIKAEDLEITHNDQLTTLGLPILSDLKSLTLRGSRVSVLNLENLQDRAEPTSFFINGNNSLAEVYFGNMTRAKHVRFENNSSLTDLPINNISIIEGSLYVVSCDNISDINIENISEVFDIHLFNNNNLETFIADNITQIGVLDIDASSALSTISMKNLGLVTERLRISGFGFRSDLVNLDWLSSLYSVEELIIYGNVELRDFCGITNLISNGYVGTYDVSNNGYNPTQQDIIDGNCSI</sequence>
<evidence type="ECO:0000256" key="4">
    <source>
        <dbReference type="ARBA" id="ARBA00022729"/>
    </source>
</evidence>
<dbReference type="InterPro" id="IPR026906">
    <property type="entry name" value="LRR_5"/>
</dbReference>
<evidence type="ECO:0000256" key="3">
    <source>
        <dbReference type="ARBA" id="ARBA00022525"/>
    </source>
</evidence>
<dbReference type="AlphaFoldDB" id="A0A2U0I239"/>
<reference evidence="7 8" key="1">
    <citation type="submission" date="2018-04" db="EMBL/GenBank/DDBJ databases">
        <title>Marixanthomonas spongiae HN-E44 sp. nov., isolated from a marine sponge.</title>
        <authorList>
            <person name="Luo L."/>
            <person name="Zhuang L."/>
        </authorList>
    </citation>
    <scope>NUCLEOTIDE SEQUENCE [LARGE SCALE GENOMIC DNA]</scope>
    <source>
        <strain evidence="7 8">HN-E44</strain>
    </source>
</reference>
<proteinExistence type="predicted"/>
<dbReference type="Gene3D" id="3.80.10.10">
    <property type="entry name" value="Ribonuclease Inhibitor"/>
    <property type="match status" value="2"/>
</dbReference>
<feature type="signal peptide" evidence="6">
    <location>
        <begin position="1"/>
        <end position="19"/>
    </location>
</feature>
<dbReference type="InterPro" id="IPR032675">
    <property type="entry name" value="LRR_dom_sf"/>
</dbReference>
<evidence type="ECO:0000313" key="8">
    <source>
        <dbReference type="Proteomes" id="UP000245962"/>
    </source>
</evidence>
<organism evidence="7 8">
    <name type="scientific">Marixanthomonas spongiae</name>
    <dbReference type="NCBI Taxonomy" id="2174845"/>
    <lineage>
        <taxon>Bacteria</taxon>
        <taxon>Pseudomonadati</taxon>
        <taxon>Bacteroidota</taxon>
        <taxon>Flavobacteriia</taxon>
        <taxon>Flavobacteriales</taxon>
        <taxon>Flavobacteriaceae</taxon>
        <taxon>Marixanthomonas</taxon>
    </lineage>
</organism>
<feature type="chain" id="PRO_5015550339" description="Receptor L domain-containing protein" evidence="6">
    <location>
        <begin position="20"/>
        <end position="623"/>
    </location>
</feature>
<name>A0A2U0I239_9FLAO</name>
<dbReference type="PANTHER" id="PTHR31018:SF3">
    <property type="entry name" value="RECEPTOR PROTEIN-TYROSINE KINASE"/>
    <property type="match status" value="1"/>
</dbReference>